<proteinExistence type="predicted"/>
<dbReference type="STRING" id="39946.B8AA89"/>
<dbReference type="SUPFAM" id="SSF56672">
    <property type="entry name" value="DNA/RNA polymerases"/>
    <property type="match status" value="1"/>
</dbReference>
<reference evidence="4 5" key="1">
    <citation type="journal article" date="2005" name="PLoS Biol.">
        <title>The genomes of Oryza sativa: a history of duplications.</title>
        <authorList>
            <person name="Yu J."/>
            <person name="Wang J."/>
            <person name="Lin W."/>
            <person name="Li S."/>
            <person name="Li H."/>
            <person name="Zhou J."/>
            <person name="Ni P."/>
            <person name="Dong W."/>
            <person name="Hu S."/>
            <person name="Zeng C."/>
            <person name="Zhang J."/>
            <person name="Zhang Y."/>
            <person name="Li R."/>
            <person name="Xu Z."/>
            <person name="Li S."/>
            <person name="Li X."/>
            <person name="Zheng H."/>
            <person name="Cong L."/>
            <person name="Lin L."/>
            <person name="Yin J."/>
            <person name="Geng J."/>
            <person name="Li G."/>
            <person name="Shi J."/>
            <person name="Liu J."/>
            <person name="Lv H."/>
            <person name="Li J."/>
            <person name="Wang J."/>
            <person name="Deng Y."/>
            <person name="Ran L."/>
            <person name="Shi X."/>
            <person name="Wang X."/>
            <person name="Wu Q."/>
            <person name="Li C."/>
            <person name="Ren X."/>
            <person name="Wang J."/>
            <person name="Wang X."/>
            <person name="Li D."/>
            <person name="Liu D."/>
            <person name="Zhang X."/>
            <person name="Ji Z."/>
            <person name="Zhao W."/>
            <person name="Sun Y."/>
            <person name="Zhang Z."/>
            <person name="Bao J."/>
            <person name="Han Y."/>
            <person name="Dong L."/>
            <person name="Ji J."/>
            <person name="Chen P."/>
            <person name="Wu S."/>
            <person name="Liu J."/>
            <person name="Xiao Y."/>
            <person name="Bu D."/>
            <person name="Tan J."/>
            <person name="Yang L."/>
            <person name="Ye C."/>
            <person name="Zhang J."/>
            <person name="Xu J."/>
            <person name="Zhou Y."/>
            <person name="Yu Y."/>
            <person name="Zhang B."/>
            <person name="Zhuang S."/>
            <person name="Wei H."/>
            <person name="Liu B."/>
            <person name="Lei M."/>
            <person name="Yu H."/>
            <person name="Li Y."/>
            <person name="Xu H."/>
            <person name="Wei S."/>
            <person name="He X."/>
            <person name="Fang L."/>
            <person name="Zhang Z."/>
            <person name="Zhang Y."/>
            <person name="Huang X."/>
            <person name="Su Z."/>
            <person name="Tong W."/>
            <person name="Li J."/>
            <person name="Tong Z."/>
            <person name="Li S."/>
            <person name="Ye J."/>
            <person name="Wang L."/>
            <person name="Fang L."/>
            <person name="Lei T."/>
            <person name="Chen C."/>
            <person name="Chen H."/>
            <person name="Xu Z."/>
            <person name="Li H."/>
            <person name="Huang H."/>
            <person name="Zhang F."/>
            <person name="Xu H."/>
            <person name="Li N."/>
            <person name="Zhao C."/>
            <person name="Li S."/>
            <person name="Dong L."/>
            <person name="Huang Y."/>
            <person name="Li L."/>
            <person name="Xi Y."/>
            <person name="Qi Q."/>
            <person name="Li W."/>
            <person name="Zhang B."/>
            <person name="Hu W."/>
            <person name="Zhang Y."/>
            <person name="Tian X."/>
            <person name="Jiao Y."/>
            <person name="Liang X."/>
            <person name="Jin J."/>
            <person name="Gao L."/>
            <person name="Zheng W."/>
            <person name="Hao B."/>
            <person name="Liu S."/>
            <person name="Wang W."/>
            <person name="Yuan L."/>
            <person name="Cao M."/>
            <person name="McDermott J."/>
            <person name="Samudrala R."/>
            <person name="Wang J."/>
            <person name="Wong G.K."/>
            <person name="Yang H."/>
        </authorList>
    </citation>
    <scope>NUCLEOTIDE SEQUENCE [LARGE SCALE GENOMIC DNA]</scope>
    <source>
        <strain evidence="5">cv. 93-11</strain>
    </source>
</reference>
<accession>B8AA89</accession>
<dbReference type="HOGENOM" id="CLU_000680_33_3_1"/>
<dbReference type="InterPro" id="IPR001878">
    <property type="entry name" value="Znf_CCHC"/>
</dbReference>
<name>B8AA89_ORYSI</name>
<protein>
    <recommendedName>
        <fullName evidence="3">CCHC-type domain-containing protein</fullName>
    </recommendedName>
</protein>
<keyword evidence="1" id="KW-0479">Metal-binding</keyword>
<dbReference type="PANTHER" id="PTHR33116:SF86">
    <property type="entry name" value="REVERSE TRANSCRIPTASE DOMAIN-CONTAINING PROTEIN"/>
    <property type="match status" value="1"/>
</dbReference>
<dbReference type="Gene3D" id="3.30.420.10">
    <property type="entry name" value="Ribonuclease H-like superfamily/Ribonuclease H"/>
    <property type="match status" value="1"/>
</dbReference>
<dbReference type="Gramene" id="BGIOSGA001415-TA">
    <property type="protein sequence ID" value="BGIOSGA001415-PA"/>
    <property type="gene ID" value="BGIOSGA001415"/>
</dbReference>
<dbReference type="InterPro" id="IPR043502">
    <property type="entry name" value="DNA/RNA_pol_sf"/>
</dbReference>
<organism evidence="4 5">
    <name type="scientific">Oryza sativa subsp. indica</name>
    <name type="common">Rice</name>
    <dbReference type="NCBI Taxonomy" id="39946"/>
    <lineage>
        <taxon>Eukaryota</taxon>
        <taxon>Viridiplantae</taxon>
        <taxon>Streptophyta</taxon>
        <taxon>Embryophyta</taxon>
        <taxon>Tracheophyta</taxon>
        <taxon>Spermatophyta</taxon>
        <taxon>Magnoliopsida</taxon>
        <taxon>Liliopsida</taxon>
        <taxon>Poales</taxon>
        <taxon>Poaceae</taxon>
        <taxon>BOP clade</taxon>
        <taxon>Oryzoideae</taxon>
        <taxon>Oryzeae</taxon>
        <taxon>Oryzinae</taxon>
        <taxon>Oryza</taxon>
        <taxon>Oryza sativa</taxon>
    </lineage>
</organism>
<dbReference type="Pfam" id="PF00078">
    <property type="entry name" value="RVT_1"/>
    <property type="match status" value="1"/>
</dbReference>
<keyword evidence="5" id="KW-1185">Reference proteome</keyword>
<dbReference type="OMA" id="RICAPEC"/>
<keyword evidence="1" id="KW-0863">Zinc-finger</keyword>
<dbReference type="InterPro" id="IPR002156">
    <property type="entry name" value="RNaseH_domain"/>
</dbReference>
<dbReference type="SUPFAM" id="SSF53098">
    <property type="entry name" value="Ribonuclease H-like"/>
    <property type="match status" value="1"/>
</dbReference>
<evidence type="ECO:0000313" key="4">
    <source>
        <dbReference type="EMBL" id="EEC70889.1"/>
    </source>
</evidence>
<dbReference type="PROSITE" id="PS50158">
    <property type="entry name" value="ZF_CCHC"/>
    <property type="match status" value="1"/>
</dbReference>
<dbReference type="GO" id="GO:0003676">
    <property type="term" value="F:nucleic acid binding"/>
    <property type="evidence" value="ECO:0007669"/>
    <property type="project" value="InterPro"/>
</dbReference>
<dbReference type="InterPro" id="IPR000477">
    <property type="entry name" value="RT_dom"/>
</dbReference>
<gene>
    <name evidence="4" type="ORF">OsI_02427</name>
</gene>
<dbReference type="InterPro" id="IPR036691">
    <property type="entry name" value="Endo/exonu/phosph_ase_sf"/>
</dbReference>
<sequence>MVLFKKKLTDGEEEDDDVLDVDLGEEVEEMKSKWLIIARFYSGQRYNVKGLFEEMSIAWNLTQQRKTRSLGDNRFLVEFACEADYNRVVYGGPLKHKGDALLVVPYDGLARPSEICIESLPPWLRIYDLPEIMMTTGFARSLGGKIGEVLEVGGAIHDFLRVKVAFPLSSPLKPLLRIWIKDKGVMSFPVKYENVPFFCFSCGRIGHAERECPEVGSSSAQVRFGKELRASPLKRKLQSFAPSSISTPKAAKVLNFSGAQREKVLTASSSSKASVLSNPKLNSGGATMFLVGEKADQEEKAASVEAEASLYPLPKGITAALEEGVSQMKMQLDDGELNLAARGPCSRERVSMSSDYGLSGEETPQHSAGIVSGVVNQDVKSPGGQSKKKQWVPTRETDRAVKAKSLSIGRDIGKPRKITVRLSADAVEAFGNSYPGGRSRRAPPGTMNALAWNCRGLGRPCTVHELVRLVRMYSPRLVFLSATRQDQERVQGLRWRLGLKNCLALKGEGSGGGVALIWDETLSVHLLSMSCRVFGSVSQEIKEIKAKVEELSSLDPINHDGEIRKLYARLDELLYREEMMWLQRSRVSWLKEGDRNTKFFHRQAAWRAKKNKINRLKDEDSRYVENKGDMEKLTRDFFQKLYARDEGVDPGELVDLFDVRVDASMNLELCKPFSDEEISDALFQIGPLKASGPDGFPARFFQSNWGVLKQEVIGVVRSFFSEVVMPVGVNNTSIILIPKIPQPEQLKDFWPISLCNVIYKVVSKCLSAFIPDRMITDNALIAFECIHNIQRESSMGKQFCAYKLDLSKAYDRVDWEFLRCVRIKVGFCETWVRWIMTCVTMVKYSVSLNGNLLEPFSPTRGLRQGDPLSPYLFLFVAEGLSTILNHEVVAGRLEELKVCRRAPGVSHLLFADDSLLFVKACPQQVESATFESNYLGLPTLEGRMTADKFKTIKERLIKRLNSWAEKFMSSGAKDILIKFVAQAIPTYVMGVFKLSVSSCEAYTKLVRDFWWGDEEDKRKVHWTAWDNLVLPKCMGGLGFRDVRIFNQALLGRQAWRLIQFPESLCARILKAKYFPNCDLIDAVFPADTSQTWKGIEHGPQLLKEGLIWRIADGKRVKFWKDRWIPRESSFRVSGMKSRCRLRWASQFIIPEGNCWDEQLIRRVCHPFDADEMLKIKLPQFPTDDFLAWHFEKYGMYTVRSGYRAALMKQINTDCVSFSSANSDWLLILLDRLSPEERAKLLLVLWSSWFLRNDSLFGSGSSTVHGSVLFLQSLWESISTTKVNPVTDIKGKGPQMGTKSATTVARSSPSDLVRWEAPPQGWAKINVDGAFVQQIGEAGTGIVIRDHVGDVLLTSWNGIRSCQSPEEAEAQACRDGLRLAADWIQMPVILESDCANVVASLTSGAKNRSPLWQVFQEIKSILPLLPAFKFNRINRGANEVAHCLSQLARRLKQSSVWRICAPECVKESLAKDCIPPNL</sequence>
<dbReference type="GO" id="GO:0004523">
    <property type="term" value="F:RNA-DNA hybrid ribonuclease activity"/>
    <property type="evidence" value="ECO:0007669"/>
    <property type="project" value="InterPro"/>
</dbReference>
<evidence type="ECO:0000256" key="2">
    <source>
        <dbReference type="SAM" id="MobiDB-lite"/>
    </source>
</evidence>
<dbReference type="CDD" id="cd06222">
    <property type="entry name" value="RNase_H_like"/>
    <property type="match status" value="1"/>
</dbReference>
<feature type="region of interest" description="Disordered" evidence="2">
    <location>
        <begin position="346"/>
        <end position="400"/>
    </location>
</feature>
<dbReference type="SUPFAM" id="SSF56219">
    <property type="entry name" value="DNase I-like"/>
    <property type="match status" value="1"/>
</dbReference>
<dbReference type="EMBL" id="CM000126">
    <property type="protein sequence ID" value="EEC70889.1"/>
    <property type="molecule type" value="Genomic_DNA"/>
</dbReference>
<evidence type="ECO:0000259" key="3">
    <source>
        <dbReference type="PROSITE" id="PS50158"/>
    </source>
</evidence>
<dbReference type="SUPFAM" id="SSF57756">
    <property type="entry name" value="Retrovirus zinc finger-like domains"/>
    <property type="match status" value="1"/>
</dbReference>
<evidence type="ECO:0000313" key="5">
    <source>
        <dbReference type="Proteomes" id="UP000007015"/>
    </source>
</evidence>
<dbReference type="Proteomes" id="UP000007015">
    <property type="component" value="Chromosome 1"/>
</dbReference>
<evidence type="ECO:0000256" key="1">
    <source>
        <dbReference type="PROSITE-ProRule" id="PRU00047"/>
    </source>
</evidence>
<dbReference type="CDD" id="cd01650">
    <property type="entry name" value="RT_nLTR_like"/>
    <property type="match status" value="1"/>
</dbReference>
<dbReference type="InterPro" id="IPR036397">
    <property type="entry name" value="RNaseH_sf"/>
</dbReference>
<dbReference type="Pfam" id="PF13456">
    <property type="entry name" value="RVT_3"/>
    <property type="match status" value="1"/>
</dbReference>
<feature type="domain" description="CCHC-type" evidence="3">
    <location>
        <begin position="199"/>
        <end position="214"/>
    </location>
</feature>
<dbReference type="GO" id="GO:0008270">
    <property type="term" value="F:zinc ion binding"/>
    <property type="evidence" value="ECO:0007669"/>
    <property type="project" value="UniProtKB-KW"/>
</dbReference>
<dbReference type="PANTHER" id="PTHR33116">
    <property type="entry name" value="REVERSE TRANSCRIPTASE ZINC-BINDING DOMAIN-CONTAINING PROTEIN-RELATED-RELATED"/>
    <property type="match status" value="1"/>
</dbReference>
<keyword evidence="1" id="KW-0862">Zinc</keyword>
<dbReference type="InterPro" id="IPR012337">
    <property type="entry name" value="RNaseH-like_sf"/>
</dbReference>
<dbReference type="InterPro" id="IPR044730">
    <property type="entry name" value="RNase_H-like_dom_plant"/>
</dbReference>
<dbReference type="InterPro" id="IPR036875">
    <property type="entry name" value="Znf_CCHC_sf"/>
</dbReference>